<evidence type="ECO:0000313" key="1">
    <source>
        <dbReference type="EMBL" id="CAG8642943.1"/>
    </source>
</evidence>
<proteinExistence type="predicted"/>
<organism evidence="1 2">
    <name type="scientific">Cetraspora pellucida</name>
    <dbReference type="NCBI Taxonomy" id="1433469"/>
    <lineage>
        <taxon>Eukaryota</taxon>
        <taxon>Fungi</taxon>
        <taxon>Fungi incertae sedis</taxon>
        <taxon>Mucoromycota</taxon>
        <taxon>Glomeromycotina</taxon>
        <taxon>Glomeromycetes</taxon>
        <taxon>Diversisporales</taxon>
        <taxon>Gigasporaceae</taxon>
        <taxon>Cetraspora</taxon>
    </lineage>
</organism>
<dbReference type="OrthoDB" id="2432760at2759"/>
<gene>
    <name evidence="1" type="ORF">CPELLU_LOCUS8945</name>
</gene>
<comment type="caution">
    <text evidence="1">The sequence shown here is derived from an EMBL/GenBank/DDBJ whole genome shotgun (WGS) entry which is preliminary data.</text>
</comment>
<keyword evidence="2" id="KW-1185">Reference proteome</keyword>
<evidence type="ECO:0000313" key="2">
    <source>
        <dbReference type="Proteomes" id="UP000789759"/>
    </source>
</evidence>
<dbReference type="EMBL" id="CAJVQA010006590">
    <property type="protein sequence ID" value="CAG8642943.1"/>
    <property type="molecule type" value="Genomic_DNA"/>
</dbReference>
<protein>
    <submittedName>
        <fullName evidence="1">1640_t:CDS:1</fullName>
    </submittedName>
</protein>
<dbReference type="AlphaFoldDB" id="A0A9N9H088"/>
<dbReference type="Proteomes" id="UP000789759">
    <property type="component" value="Unassembled WGS sequence"/>
</dbReference>
<sequence length="101" mass="11563">MAQGPMQALAIQIAVLVQQLQGTPHIQVNVPETNRELSTISYQDFYGGDQDPIIWLEDIKKAFDANIVSDNRKISVIVPKLRRPAANWWVMRRIQHSVIDR</sequence>
<reference evidence="1" key="1">
    <citation type="submission" date="2021-06" db="EMBL/GenBank/DDBJ databases">
        <authorList>
            <person name="Kallberg Y."/>
            <person name="Tangrot J."/>
            <person name="Rosling A."/>
        </authorList>
    </citation>
    <scope>NUCLEOTIDE SEQUENCE</scope>
    <source>
        <strain evidence="1">FL966</strain>
    </source>
</reference>
<accession>A0A9N9H088</accession>
<name>A0A9N9H088_9GLOM</name>